<dbReference type="Proteomes" id="UP000308600">
    <property type="component" value="Unassembled WGS sequence"/>
</dbReference>
<keyword evidence="2" id="KW-1185">Reference proteome</keyword>
<dbReference type="EMBL" id="ML208268">
    <property type="protein sequence ID" value="TFK74368.1"/>
    <property type="molecule type" value="Genomic_DNA"/>
</dbReference>
<gene>
    <name evidence="1" type="ORF">BDN72DRAFT_50571</name>
</gene>
<accession>A0ACD3B8E7</accession>
<organism evidence="1 2">
    <name type="scientific">Pluteus cervinus</name>
    <dbReference type="NCBI Taxonomy" id="181527"/>
    <lineage>
        <taxon>Eukaryota</taxon>
        <taxon>Fungi</taxon>
        <taxon>Dikarya</taxon>
        <taxon>Basidiomycota</taxon>
        <taxon>Agaricomycotina</taxon>
        <taxon>Agaricomycetes</taxon>
        <taxon>Agaricomycetidae</taxon>
        <taxon>Agaricales</taxon>
        <taxon>Pluteineae</taxon>
        <taxon>Pluteaceae</taxon>
        <taxon>Pluteus</taxon>
    </lineage>
</organism>
<name>A0ACD3B8E7_9AGAR</name>
<sequence>MEEDSVYRGNAILMQGSPISHLPTTGLFAYATHFQAQPLALEWINDNTCIFVFETKTAAKTGYRMLQKSPEEVPDADEFVTSKPIPMACWPAEERIKKSLDQGEGLKGILRMRWARNDDVKKKGAKKESEFYRKHGSEAGKVFDGRTDLPAKRRRRDDHDADDALEKAKLDEDLDNILAQSDDEPERPSSPPSKMRSDYIGNDGRTLLERTSLLVHTDLQSRLTAPLPRRRRHQQPEGSEGRLHSPERDGMNNTGRRREKTHGGRRNARPRPAQKTQQELDDELDAFLNEGR</sequence>
<evidence type="ECO:0000313" key="1">
    <source>
        <dbReference type="EMBL" id="TFK74368.1"/>
    </source>
</evidence>
<evidence type="ECO:0000313" key="2">
    <source>
        <dbReference type="Proteomes" id="UP000308600"/>
    </source>
</evidence>
<reference evidence="1 2" key="1">
    <citation type="journal article" date="2019" name="Nat. Ecol. Evol.">
        <title>Megaphylogeny resolves global patterns of mushroom evolution.</title>
        <authorList>
            <person name="Varga T."/>
            <person name="Krizsan K."/>
            <person name="Foldi C."/>
            <person name="Dima B."/>
            <person name="Sanchez-Garcia M."/>
            <person name="Sanchez-Ramirez S."/>
            <person name="Szollosi G.J."/>
            <person name="Szarkandi J.G."/>
            <person name="Papp V."/>
            <person name="Albert L."/>
            <person name="Andreopoulos W."/>
            <person name="Angelini C."/>
            <person name="Antonin V."/>
            <person name="Barry K.W."/>
            <person name="Bougher N.L."/>
            <person name="Buchanan P."/>
            <person name="Buyck B."/>
            <person name="Bense V."/>
            <person name="Catcheside P."/>
            <person name="Chovatia M."/>
            <person name="Cooper J."/>
            <person name="Damon W."/>
            <person name="Desjardin D."/>
            <person name="Finy P."/>
            <person name="Geml J."/>
            <person name="Haridas S."/>
            <person name="Hughes K."/>
            <person name="Justo A."/>
            <person name="Karasinski D."/>
            <person name="Kautmanova I."/>
            <person name="Kiss B."/>
            <person name="Kocsube S."/>
            <person name="Kotiranta H."/>
            <person name="LaButti K.M."/>
            <person name="Lechner B.E."/>
            <person name="Liimatainen K."/>
            <person name="Lipzen A."/>
            <person name="Lukacs Z."/>
            <person name="Mihaltcheva S."/>
            <person name="Morgado L.N."/>
            <person name="Niskanen T."/>
            <person name="Noordeloos M.E."/>
            <person name="Ohm R.A."/>
            <person name="Ortiz-Santana B."/>
            <person name="Ovrebo C."/>
            <person name="Racz N."/>
            <person name="Riley R."/>
            <person name="Savchenko A."/>
            <person name="Shiryaev A."/>
            <person name="Soop K."/>
            <person name="Spirin V."/>
            <person name="Szebenyi C."/>
            <person name="Tomsovsky M."/>
            <person name="Tulloss R.E."/>
            <person name="Uehling J."/>
            <person name="Grigoriev I.V."/>
            <person name="Vagvolgyi C."/>
            <person name="Papp T."/>
            <person name="Martin F.M."/>
            <person name="Miettinen O."/>
            <person name="Hibbett D.S."/>
            <person name="Nagy L.G."/>
        </authorList>
    </citation>
    <scope>NUCLEOTIDE SEQUENCE [LARGE SCALE GENOMIC DNA]</scope>
    <source>
        <strain evidence="1 2">NL-1719</strain>
    </source>
</reference>
<proteinExistence type="predicted"/>
<protein>
    <submittedName>
        <fullName evidence="1">Uncharacterized protein</fullName>
    </submittedName>
</protein>